<organism evidence="1">
    <name type="scientific">Cacopsylla melanoneura</name>
    <dbReference type="NCBI Taxonomy" id="428564"/>
    <lineage>
        <taxon>Eukaryota</taxon>
        <taxon>Metazoa</taxon>
        <taxon>Ecdysozoa</taxon>
        <taxon>Arthropoda</taxon>
        <taxon>Hexapoda</taxon>
        <taxon>Insecta</taxon>
        <taxon>Pterygota</taxon>
        <taxon>Neoptera</taxon>
        <taxon>Paraneoptera</taxon>
        <taxon>Hemiptera</taxon>
        <taxon>Sternorrhyncha</taxon>
        <taxon>Psylloidea</taxon>
        <taxon>Psyllidae</taxon>
        <taxon>Psyllinae</taxon>
        <taxon>Cacopsylla</taxon>
    </lineage>
</organism>
<reference evidence="1" key="1">
    <citation type="submission" date="2021-05" db="EMBL/GenBank/DDBJ databases">
        <authorList>
            <person name="Alioto T."/>
            <person name="Alioto T."/>
            <person name="Gomez Garrido J."/>
        </authorList>
    </citation>
    <scope>NUCLEOTIDE SEQUENCE</scope>
</reference>
<protein>
    <submittedName>
        <fullName evidence="1">Uncharacterized protein</fullName>
    </submittedName>
</protein>
<accession>A0A8D9AAJ7</accession>
<dbReference type="AlphaFoldDB" id="A0A8D9AAJ7"/>
<name>A0A8D9AAJ7_9HEMI</name>
<dbReference type="EMBL" id="HBUF01560539">
    <property type="protein sequence ID" value="CAG6762125.1"/>
    <property type="molecule type" value="Transcribed_RNA"/>
</dbReference>
<proteinExistence type="predicted"/>
<sequence>MKNNRFCPSLPVLVKYTFFLGVPTLPFYSGSTPELCFHSGSVYSPVLVKYTFFLRSIPNISISWTSIQRTINWKLNLTLTNLTRIGSKSYSVRSIPKMRIDLLRKSTPGNLGIFCQENRFLEYRFLYNNKFTLQ</sequence>
<evidence type="ECO:0000313" key="1">
    <source>
        <dbReference type="EMBL" id="CAG6762125.1"/>
    </source>
</evidence>